<dbReference type="Pfam" id="PF12773">
    <property type="entry name" value="DZR"/>
    <property type="match status" value="1"/>
</dbReference>
<evidence type="ECO:0000256" key="1">
    <source>
        <dbReference type="SAM" id="Phobius"/>
    </source>
</evidence>
<keyword evidence="1" id="KW-1133">Transmembrane helix</keyword>
<evidence type="ECO:0000259" key="2">
    <source>
        <dbReference type="Pfam" id="PF12773"/>
    </source>
</evidence>
<comment type="caution">
    <text evidence="3">The sequence shown here is derived from an EMBL/GenBank/DDBJ whole genome shotgun (WGS) entry which is preliminary data.</text>
</comment>
<evidence type="ECO:0000313" key="3">
    <source>
        <dbReference type="EMBL" id="KRK97044.1"/>
    </source>
</evidence>
<keyword evidence="4" id="KW-1185">Reference proteome</keyword>
<keyword evidence="1" id="KW-0472">Membrane</keyword>
<dbReference type="PATRIC" id="fig|1423776.4.peg.1929"/>
<protein>
    <recommendedName>
        <fullName evidence="2">DZANK-type domain-containing protein</fullName>
    </recommendedName>
</protein>
<sequence>MTNRNYCTNCGEEMPIDVPFCGNCGVAKGTANNFCANCGSAVIAGSAFCTVCGAKLLVESMQQNNQQPAMVNNNQNAGNTNQNARHHSNLLPWLIGGVFVLIVAVVILLPKDPNGKFVYQKIDTSDSAKEKITKTFTISGEKYTFHGVVKVQQSDGKYVNAGTTDEKGKVKYKKDKIMFTNTNGTSIVGNLAKDHKSIIYDGQNFKKK</sequence>
<accession>A0A0R1LV28</accession>
<organism evidence="3 4">
    <name type="scientific">Secundilactobacillus odoratitofui DSM 19909 = JCM 15043</name>
    <dbReference type="NCBI Taxonomy" id="1423776"/>
    <lineage>
        <taxon>Bacteria</taxon>
        <taxon>Bacillati</taxon>
        <taxon>Bacillota</taxon>
        <taxon>Bacilli</taxon>
        <taxon>Lactobacillales</taxon>
        <taxon>Lactobacillaceae</taxon>
        <taxon>Secundilactobacillus</taxon>
    </lineage>
</organism>
<evidence type="ECO:0000313" key="4">
    <source>
        <dbReference type="Proteomes" id="UP000051160"/>
    </source>
</evidence>
<dbReference type="InterPro" id="IPR025874">
    <property type="entry name" value="DZR"/>
</dbReference>
<dbReference type="STRING" id="1423776.FD04_GL001904"/>
<dbReference type="Proteomes" id="UP000051160">
    <property type="component" value="Unassembled WGS sequence"/>
</dbReference>
<dbReference type="AlphaFoldDB" id="A0A0R1LV28"/>
<dbReference type="EMBL" id="AZEE01000030">
    <property type="protein sequence ID" value="KRK97044.1"/>
    <property type="molecule type" value="Genomic_DNA"/>
</dbReference>
<reference evidence="3 4" key="1">
    <citation type="journal article" date="2015" name="Genome Announc.">
        <title>Expanding the biotechnology potential of lactobacilli through comparative genomics of 213 strains and associated genera.</title>
        <authorList>
            <person name="Sun Z."/>
            <person name="Harris H.M."/>
            <person name="McCann A."/>
            <person name="Guo C."/>
            <person name="Argimon S."/>
            <person name="Zhang W."/>
            <person name="Yang X."/>
            <person name="Jeffery I.B."/>
            <person name="Cooney J.C."/>
            <person name="Kagawa T.F."/>
            <person name="Liu W."/>
            <person name="Song Y."/>
            <person name="Salvetti E."/>
            <person name="Wrobel A."/>
            <person name="Rasinkangas P."/>
            <person name="Parkhill J."/>
            <person name="Rea M.C."/>
            <person name="O'Sullivan O."/>
            <person name="Ritari J."/>
            <person name="Douillard F.P."/>
            <person name="Paul Ross R."/>
            <person name="Yang R."/>
            <person name="Briner A.E."/>
            <person name="Felis G.E."/>
            <person name="de Vos W.M."/>
            <person name="Barrangou R."/>
            <person name="Klaenhammer T.R."/>
            <person name="Caufield P.W."/>
            <person name="Cui Y."/>
            <person name="Zhang H."/>
            <person name="O'Toole P.W."/>
        </authorList>
    </citation>
    <scope>NUCLEOTIDE SEQUENCE [LARGE SCALE GENOMIC DNA]</scope>
    <source>
        <strain evidence="3 4">DSM 19909</strain>
    </source>
</reference>
<dbReference type="OrthoDB" id="2297197at2"/>
<feature type="transmembrane region" description="Helical" evidence="1">
    <location>
        <begin position="90"/>
        <end position="109"/>
    </location>
</feature>
<proteinExistence type="predicted"/>
<name>A0A0R1LV28_9LACO</name>
<feature type="domain" description="DZANK-type" evidence="2">
    <location>
        <begin position="7"/>
        <end position="53"/>
    </location>
</feature>
<gene>
    <name evidence="3" type="ORF">FD04_GL001904</name>
</gene>
<keyword evidence="1" id="KW-0812">Transmembrane</keyword>